<sequence>MFLRCISKRKKKDIKMNRTLKIFVANSNVKFILKKKKGKISMETQNCIYFIKGHSYESIELNLNKEIDQVSSESFYEDT</sequence>
<organism evidence="1 2">
    <name type="scientific">Brachionus plicatilis</name>
    <name type="common">Marine rotifer</name>
    <name type="synonym">Brachionus muelleri</name>
    <dbReference type="NCBI Taxonomy" id="10195"/>
    <lineage>
        <taxon>Eukaryota</taxon>
        <taxon>Metazoa</taxon>
        <taxon>Spiralia</taxon>
        <taxon>Gnathifera</taxon>
        <taxon>Rotifera</taxon>
        <taxon>Eurotatoria</taxon>
        <taxon>Monogononta</taxon>
        <taxon>Pseudotrocha</taxon>
        <taxon>Ploima</taxon>
        <taxon>Brachionidae</taxon>
        <taxon>Brachionus</taxon>
    </lineage>
</organism>
<comment type="caution">
    <text evidence="1">The sequence shown here is derived from an EMBL/GenBank/DDBJ whole genome shotgun (WGS) entry which is preliminary data.</text>
</comment>
<evidence type="ECO:0000313" key="2">
    <source>
        <dbReference type="Proteomes" id="UP000276133"/>
    </source>
</evidence>
<feature type="non-terminal residue" evidence="1">
    <location>
        <position position="79"/>
    </location>
</feature>
<dbReference type="Proteomes" id="UP000276133">
    <property type="component" value="Unassembled WGS sequence"/>
</dbReference>
<keyword evidence="2" id="KW-1185">Reference proteome</keyword>
<accession>A0A3M7PVQ6</accession>
<name>A0A3M7PVQ6_BRAPC</name>
<dbReference type="AlphaFoldDB" id="A0A3M7PVQ6"/>
<protein>
    <submittedName>
        <fullName evidence="1">Uncharacterized protein</fullName>
    </submittedName>
</protein>
<proteinExistence type="predicted"/>
<gene>
    <name evidence="1" type="ORF">BpHYR1_022188</name>
</gene>
<dbReference type="EMBL" id="REGN01008635">
    <property type="protein sequence ID" value="RNA03093.1"/>
    <property type="molecule type" value="Genomic_DNA"/>
</dbReference>
<reference evidence="1 2" key="1">
    <citation type="journal article" date="2018" name="Sci. Rep.">
        <title>Genomic signatures of local adaptation to the degree of environmental predictability in rotifers.</title>
        <authorList>
            <person name="Franch-Gras L."/>
            <person name="Hahn C."/>
            <person name="Garcia-Roger E.M."/>
            <person name="Carmona M.J."/>
            <person name="Serra M."/>
            <person name="Gomez A."/>
        </authorList>
    </citation>
    <scope>NUCLEOTIDE SEQUENCE [LARGE SCALE GENOMIC DNA]</scope>
    <source>
        <strain evidence="1">HYR1</strain>
    </source>
</reference>
<evidence type="ECO:0000313" key="1">
    <source>
        <dbReference type="EMBL" id="RNA03093.1"/>
    </source>
</evidence>